<name>A0A6B0YSR4_9CHLR</name>
<evidence type="ECO:0000313" key="2">
    <source>
        <dbReference type="EMBL" id="MXY93321.1"/>
    </source>
</evidence>
<gene>
    <name evidence="2" type="ORF">F4Y42_07725</name>
</gene>
<dbReference type="EMBL" id="VXRG01000066">
    <property type="protein sequence ID" value="MXY93321.1"/>
    <property type="molecule type" value="Genomic_DNA"/>
</dbReference>
<organism evidence="2">
    <name type="scientific">Caldilineaceae bacterium SB0664_bin_27</name>
    <dbReference type="NCBI Taxonomy" id="2605260"/>
    <lineage>
        <taxon>Bacteria</taxon>
        <taxon>Bacillati</taxon>
        <taxon>Chloroflexota</taxon>
        <taxon>Caldilineae</taxon>
        <taxon>Caldilineales</taxon>
        <taxon>Caldilineaceae</taxon>
    </lineage>
</organism>
<feature type="region of interest" description="Disordered" evidence="1">
    <location>
        <begin position="61"/>
        <end position="86"/>
    </location>
</feature>
<dbReference type="AlphaFoldDB" id="A0A6B0YSR4"/>
<reference evidence="2" key="1">
    <citation type="submission" date="2019-09" db="EMBL/GenBank/DDBJ databases">
        <title>Characterisation of the sponge microbiome using genome-centric metagenomics.</title>
        <authorList>
            <person name="Engelberts J.P."/>
            <person name="Robbins S.J."/>
            <person name="De Goeij J.M."/>
            <person name="Aranda M."/>
            <person name="Bell S.C."/>
            <person name="Webster N.S."/>
        </authorList>
    </citation>
    <scope>NUCLEOTIDE SEQUENCE</scope>
    <source>
        <strain evidence="2">SB0664_bin_27</strain>
    </source>
</reference>
<comment type="caution">
    <text evidence="2">The sequence shown here is derived from an EMBL/GenBank/DDBJ whole genome shotgun (WGS) entry which is preliminary data.</text>
</comment>
<protein>
    <submittedName>
        <fullName evidence="2">CopG family transcriptional regulator</fullName>
    </submittedName>
</protein>
<proteinExistence type="predicted"/>
<accession>A0A6B0YSR4</accession>
<sequence>MVPLAHRFLLWTLPELRKTVDELVEDAGRSRDFYLCEIIERGVGETEDYYLASASADRIRQGVEPTHSDEEIRADLGLDDNVRSRI</sequence>
<evidence type="ECO:0000256" key="1">
    <source>
        <dbReference type="SAM" id="MobiDB-lite"/>
    </source>
</evidence>